<sequence length="98" mass="10198">MRYQGGRGATRGSFYTGNWDVKIPGDFDIAAFIGSLPAAVGEGWTVRKSSIPVSYATVEFVKAAEGVSVTLDDASIPGAAVLDILGMSACAQTPERAE</sequence>
<evidence type="ECO:0000313" key="1">
    <source>
        <dbReference type="EMBL" id="KIC57919.1"/>
    </source>
</evidence>
<dbReference type="EMBL" id="JWSZ01000010">
    <property type="protein sequence ID" value="KIC57919.1"/>
    <property type="molecule type" value="Genomic_DNA"/>
</dbReference>
<organism evidence="1 2">
    <name type="scientific">Microbacterium hominis</name>
    <dbReference type="NCBI Taxonomy" id="162426"/>
    <lineage>
        <taxon>Bacteria</taxon>
        <taxon>Bacillati</taxon>
        <taxon>Actinomycetota</taxon>
        <taxon>Actinomycetes</taxon>
        <taxon>Micrococcales</taxon>
        <taxon>Microbacteriaceae</taxon>
        <taxon>Microbacterium</taxon>
    </lineage>
</organism>
<reference evidence="1 2" key="1">
    <citation type="submission" date="2014-12" db="EMBL/GenBank/DDBJ databases">
        <title>Genome sequencing of Microbacterium hominis TPW29.</title>
        <authorList>
            <person name="Tan P.W."/>
            <person name="Chan K.-G."/>
        </authorList>
    </citation>
    <scope>NUCLEOTIDE SEQUENCE [LARGE SCALE GENOMIC DNA]</scope>
    <source>
        <strain evidence="1 2">TPW29</strain>
    </source>
</reference>
<accession>A0A0B4C9T8</accession>
<protein>
    <submittedName>
        <fullName evidence="1">Uncharacterized protein</fullName>
    </submittedName>
</protein>
<comment type="caution">
    <text evidence="1">The sequence shown here is derived from an EMBL/GenBank/DDBJ whole genome shotgun (WGS) entry which is preliminary data.</text>
</comment>
<dbReference type="AlphaFoldDB" id="A0A0B4C9T8"/>
<evidence type="ECO:0000313" key="2">
    <source>
        <dbReference type="Proteomes" id="UP000031202"/>
    </source>
</evidence>
<gene>
    <name evidence="1" type="ORF">RM52_07495</name>
</gene>
<dbReference type="Proteomes" id="UP000031202">
    <property type="component" value="Unassembled WGS sequence"/>
</dbReference>
<name>A0A0B4C9T8_9MICO</name>
<proteinExistence type="predicted"/>